<evidence type="ECO:0000313" key="1">
    <source>
        <dbReference type="EMBL" id="GAJ22643.1"/>
    </source>
</evidence>
<dbReference type="AlphaFoldDB" id="X1UYQ3"/>
<feature type="non-terminal residue" evidence="1">
    <location>
        <position position="1"/>
    </location>
</feature>
<protein>
    <submittedName>
        <fullName evidence="1">Uncharacterized protein</fullName>
    </submittedName>
</protein>
<comment type="caution">
    <text evidence="1">The sequence shown here is derived from an EMBL/GenBank/DDBJ whole genome shotgun (WGS) entry which is preliminary data.</text>
</comment>
<dbReference type="EMBL" id="BARW01042490">
    <property type="protein sequence ID" value="GAJ22643.1"/>
    <property type="molecule type" value="Genomic_DNA"/>
</dbReference>
<reference evidence="1" key="1">
    <citation type="journal article" date="2014" name="Front. Microbiol.">
        <title>High frequency of phylogenetically diverse reductive dehalogenase-homologous genes in deep subseafloor sedimentary metagenomes.</title>
        <authorList>
            <person name="Kawai M."/>
            <person name="Futagami T."/>
            <person name="Toyoda A."/>
            <person name="Takaki Y."/>
            <person name="Nishi S."/>
            <person name="Hori S."/>
            <person name="Arai W."/>
            <person name="Tsubouchi T."/>
            <person name="Morono Y."/>
            <person name="Uchiyama I."/>
            <person name="Ito T."/>
            <person name="Fujiyama A."/>
            <person name="Inagaki F."/>
            <person name="Takami H."/>
        </authorList>
    </citation>
    <scope>NUCLEOTIDE SEQUENCE</scope>
    <source>
        <strain evidence="1">Expedition CK06-06</strain>
    </source>
</reference>
<accession>X1UYQ3</accession>
<name>X1UYQ3_9ZZZZ</name>
<sequence length="61" mass="6630">RRATIVEEKPRTIKVLEALSKMTEPGSPADIGIIIEVSPRNTGKILYDLGKGGLAQKPDEK</sequence>
<organism evidence="1">
    <name type="scientific">marine sediment metagenome</name>
    <dbReference type="NCBI Taxonomy" id="412755"/>
    <lineage>
        <taxon>unclassified sequences</taxon>
        <taxon>metagenomes</taxon>
        <taxon>ecological metagenomes</taxon>
    </lineage>
</organism>
<feature type="non-terminal residue" evidence="1">
    <location>
        <position position="61"/>
    </location>
</feature>
<proteinExistence type="predicted"/>
<gene>
    <name evidence="1" type="ORF">S12H4_62937</name>
</gene>